<feature type="transmembrane region" description="Helical" evidence="6">
    <location>
        <begin position="123"/>
        <end position="143"/>
    </location>
</feature>
<feature type="transmembrane region" description="Helical" evidence="6">
    <location>
        <begin position="280"/>
        <end position="306"/>
    </location>
</feature>
<dbReference type="PANTHER" id="PTHR40277">
    <property type="entry name" value="BLL5419 PROTEIN"/>
    <property type="match status" value="1"/>
</dbReference>
<protein>
    <recommendedName>
        <fullName evidence="9">TIGR00374 family protein</fullName>
    </recommendedName>
</protein>
<comment type="caution">
    <text evidence="7">The sequence shown here is derived from an EMBL/GenBank/DDBJ whole genome shotgun (WGS) entry which is preliminary data.</text>
</comment>
<gene>
    <name evidence="7" type="ORF">COV72_08370</name>
</gene>
<keyword evidence="4 6" id="KW-1133">Transmembrane helix</keyword>
<dbReference type="Proteomes" id="UP000229641">
    <property type="component" value="Unassembled WGS sequence"/>
</dbReference>
<comment type="subcellular location">
    <subcellularLocation>
        <location evidence="1">Cell membrane</location>
        <topology evidence="1">Multi-pass membrane protein</topology>
    </subcellularLocation>
</comment>
<dbReference type="GO" id="GO:0005886">
    <property type="term" value="C:plasma membrane"/>
    <property type="evidence" value="ECO:0007669"/>
    <property type="project" value="UniProtKB-SubCell"/>
</dbReference>
<dbReference type="PANTHER" id="PTHR40277:SF1">
    <property type="entry name" value="BLL5419 PROTEIN"/>
    <property type="match status" value="1"/>
</dbReference>
<feature type="transmembrane region" description="Helical" evidence="6">
    <location>
        <begin position="39"/>
        <end position="60"/>
    </location>
</feature>
<organism evidence="7 8">
    <name type="scientific">Candidatus Ghiorseimicrobium undicola</name>
    <dbReference type="NCBI Taxonomy" id="1974746"/>
    <lineage>
        <taxon>Bacteria</taxon>
        <taxon>Pseudomonadati</taxon>
        <taxon>Candidatus Omnitrophota</taxon>
        <taxon>Candidatus Ghiorseimicrobium</taxon>
    </lineage>
</organism>
<feature type="transmembrane region" description="Helical" evidence="6">
    <location>
        <begin position="149"/>
        <end position="168"/>
    </location>
</feature>
<evidence type="ECO:0008006" key="9">
    <source>
        <dbReference type="Google" id="ProtNLM"/>
    </source>
</evidence>
<dbReference type="Pfam" id="PF03706">
    <property type="entry name" value="LPG_synthase_TM"/>
    <property type="match status" value="1"/>
</dbReference>
<dbReference type="NCBIfam" id="TIGR00374">
    <property type="entry name" value="flippase-like domain"/>
    <property type="match status" value="1"/>
</dbReference>
<proteinExistence type="predicted"/>
<evidence type="ECO:0000313" key="8">
    <source>
        <dbReference type="Proteomes" id="UP000229641"/>
    </source>
</evidence>
<feature type="transmembrane region" description="Helical" evidence="6">
    <location>
        <begin position="6"/>
        <end position="27"/>
    </location>
</feature>
<dbReference type="InterPro" id="IPR022791">
    <property type="entry name" value="L-PG_synthase/AglD"/>
</dbReference>
<keyword evidence="5 6" id="KW-0472">Membrane</keyword>
<dbReference type="EMBL" id="PCWA01000109">
    <property type="protein sequence ID" value="PIQ88311.1"/>
    <property type="molecule type" value="Genomic_DNA"/>
</dbReference>
<keyword evidence="3 6" id="KW-0812">Transmembrane</keyword>
<sequence>MKVIFSIVLRASISIVMLFFLFKWIGIKKIIGVTHTARWELLCLTGLLFLLIYILCFFRWCLLLKSAGVNAPFGRLVVSYAGGIFFNLFLPSTIGGDFVRIADLTNHAKRTREIAATVLLDRLSGFVALSLIVLISIGLGHTYIKEQGILNPVLILFSIVLIMVWIFFTKNLFSKLKMLIPVNSFRIKAESLHAEIFFFRKKKKVLLDSLLISLLAQIAIVFSYYLIFLSLGYKLNLIFFFIAVPLINVAAMIPLSIGGLGIRDMGSAFFFAKVGITKDIAVAASLLNFSFMAIASILCGIIYVVALHNRWLQRGKKISGLER</sequence>
<evidence type="ECO:0000256" key="2">
    <source>
        <dbReference type="ARBA" id="ARBA00022475"/>
    </source>
</evidence>
<evidence type="ECO:0000256" key="4">
    <source>
        <dbReference type="ARBA" id="ARBA00022989"/>
    </source>
</evidence>
<dbReference type="AlphaFoldDB" id="A0A2H0LVA1"/>
<name>A0A2H0LVA1_9BACT</name>
<evidence type="ECO:0000256" key="1">
    <source>
        <dbReference type="ARBA" id="ARBA00004651"/>
    </source>
</evidence>
<evidence type="ECO:0000313" key="7">
    <source>
        <dbReference type="EMBL" id="PIQ88311.1"/>
    </source>
</evidence>
<accession>A0A2H0LVA1</accession>
<keyword evidence="2" id="KW-1003">Cell membrane</keyword>
<reference evidence="7 8" key="1">
    <citation type="submission" date="2017-09" db="EMBL/GenBank/DDBJ databases">
        <title>Depth-based differentiation of microbial function through sediment-hosted aquifers and enrichment of novel symbionts in the deep terrestrial subsurface.</title>
        <authorList>
            <person name="Probst A.J."/>
            <person name="Ladd B."/>
            <person name="Jarett J.K."/>
            <person name="Geller-Mcgrath D.E."/>
            <person name="Sieber C.M."/>
            <person name="Emerson J.B."/>
            <person name="Anantharaman K."/>
            <person name="Thomas B.C."/>
            <person name="Malmstrom R."/>
            <person name="Stieglmeier M."/>
            <person name="Klingl A."/>
            <person name="Woyke T."/>
            <person name="Ryan C.M."/>
            <person name="Banfield J.F."/>
        </authorList>
    </citation>
    <scope>NUCLEOTIDE SEQUENCE [LARGE SCALE GENOMIC DNA]</scope>
    <source>
        <strain evidence="7">CG11_big_fil_rev_8_21_14_0_20_42_13</strain>
    </source>
</reference>
<feature type="transmembrane region" description="Helical" evidence="6">
    <location>
        <begin position="80"/>
        <end position="102"/>
    </location>
</feature>
<evidence type="ECO:0000256" key="6">
    <source>
        <dbReference type="SAM" id="Phobius"/>
    </source>
</evidence>
<feature type="transmembrane region" description="Helical" evidence="6">
    <location>
        <begin position="210"/>
        <end position="231"/>
    </location>
</feature>
<evidence type="ECO:0000256" key="3">
    <source>
        <dbReference type="ARBA" id="ARBA00022692"/>
    </source>
</evidence>
<evidence type="ECO:0000256" key="5">
    <source>
        <dbReference type="ARBA" id="ARBA00023136"/>
    </source>
</evidence>
<feature type="transmembrane region" description="Helical" evidence="6">
    <location>
        <begin position="237"/>
        <end position="260"/>
    </location>
</feature>